<protein>
    <submittedName>
        <fullName evidence="10">Type IV pilus assembly protein PilY1</fullName>
    </submittedName>
</protein>
<feature type="region of interest" description="Disordered" evidence="7">
    <location>
        <begin position="384"/>
        <end position="411"/>
    </location>
</feature>
<evidence type="ECO:0000256" key="5">
    <source>
        <dbReference type="ARBA" id="ARBA00022837"/>
    </source>
</evidence>
<feature type="domain" description="PilY1 beta-propeller" evidence="9">
    <location>
        <begin position="660"/>
        <end position="980"/>
    </location>
</feature>
<keyword evidence="3" id="KW-1029">Fimbrium biogenesis</keyword>
<keyword evidence="8" id="KW-0732">Signal</keyword>
<keyword evidence="6" id="KW-0281">Fimbrium</keyword>
<keyword evidence="11" id="KW-1185">Reference proteome</keyword>
<dbReference type="EMBL" id="JAVDWR010000002">
    <property type="protein sequence ID" value="MDR7120361.1"/>
    <property type="molecule type" value="Genomic_DNA"/>
</dbReference>
<proteinExistence type="inferred from homology"/>
<dbReference type="InterPro" id="IPR011047">
    <property type="entry name" value="Quinoprotein_ADH-like_sf"/>
</dbReference>
<comment type="subcellular location">
    <subcellularLocation>
        <location evidence="1">Fimbrium</location>
    </subcellularLocation>
</comment>
<evidence type="ECO:0000256" key="8">
    <source>
        <dbReference type="SAM" id="SignalP"/>
    </source>
</evidence>
<evidence type="ECO:0000256" key="2">
    <source>
        <dbReference type="ARBA" id="ARBA00008387"/>
    </source>
</evidence>
<dbReference type="Proteomes" id="UP001257909">
    <property type="component" value="Unassembled WGS sequence"/>
</dbReference>
<organism evidence="10 11">
    <name type="scientific">Rheinheimera soli</name>
    <dbReference type="NCBI Taxonomy" id="443616"/>
    <lineage>
        <taxon>Bacteria</taxon>
        <taxon>Pseudomonadati</taxon>
        <taxon>Pseudomonadota</taxon>
        <taxon>Gammaproteobacteria</taxon>
        <taxon>Chromatiales</taxon>
        <taxon>Chromatiaceae</taxon>
        <taxon>Rheinheimera</taxon>
    </lineage>
</organism>
<dbReference type="Pfam" id="PF05567">
    <property type="entry name" value="T4P_PilY1"/>
    <property type="match status" value="1"/>
</dbReference>
<sequence length="1151" mass="124628">MKLKTSCIRPMALSLMLTSFYSIAALDLTSPPLQTGSSVEPNIMFMIDDSGSMHWEITPDLYADNPHYVYPIVAGIYGDGDASHHVVSFRDESNATNLNATNNNEALYARAMRSYALNKSYYNPSITYKPWIKADGTSYPNSNPAAAYHHPFRTFKGSRNLTVNETSSAGWRYCTITATTKSNCQNVTASRTFYPAVYYNHTGGSLFTYTNYQRVEINAATLSYSGEGRLNRTDCTAGTCSYAQEIQNFANWYTYYRSRLLASQSGIGRAFSTQTEALRVGFGAINKGSSTVDGASISTIINGVRPFTGNAKQSFYDQLYERVYGYNGTPLRKALNDAGLYYSRTDNKGPWGANPGSDDSSQHIMCRQSYSILMTDGYWSEDSASQAQTSAARNNNDGSTTNNQTISRPGGTSYVYAPSGPFSDGRSNTLADVAMYYWKRDLRTDLDNLVPTSPINPAFWQHMVTFGVGLGVEGTISSTTAFNAIGSASAISWPDPLATQAAKIDDLLHAAVNSRGGFFSAADPDTFATGLSNTLSAIIARVASGSNLAGTTTSLQAEQSVYQGRFNSGDWSGDLVNYNIEDTTSYVWSAAEEMPDWDDRVIYFGKTETAADVFVWANLTSGVGSQQAALGSSNVVDYLRGNPALEQQNGGSYRNRSTALGDIANSSPVYVGAPVNFNYHAYSWPESSSYKAHIAAYKNRQPLIYVGANDGMLHAFNATTGVEAFAYVPKQMLTTATNLKALSEPNVSGVIQKDYFVDGTAVSADVYFDGSWRTVLIGSTGRGGNSLFALDITDPGQISQASLLWDKSFPQLGITTAKPVITRLNNGKWAVVIGYGYNNSTGKPGLLVLDIETGVSMASGNNLEVTTGSGDTGLGQIEGWDYSKNGNTDWFFAGDLQGNVWKFDLSSNNPGNWGIAYGGGPLYQAEDAAGDPQSITGGIALGSEPKTGKLWLFFGTGRYLETPDPQLDDEQSWYGIMDGTALSGRALLKERTLTNVSHSNGTEGRTVSASAANDMAGFQGWFIDLPDVRERIVSSPRLVGTTLVVNSIIPDSNVCNPEGDGYVMAIDPFHGGRLKYHFFDISGDEGFNQDDGVAEGDEIVELSGVRFNSMPTEPLFFEDKMAVGLADTNVVNLDVNTQIRRGRVSWREVDN</sequence>
<keyword evidence="4" id="KW-0479">Metal-binding</keyword>
<evidence type="ECO:0000313" key="10">
    <source>
        <dbReference type="EMBL" id="MDR7120361.1"/>
    </source>
</evidence>
<feature type="signal peptide" evidence="8">
    <location>
        <begin position="1"/>
        <end position="24"/>
    </location>
</feature>
<dbReference type="RefSeq" id="WP_310275726.1">
    <property type="nucleotide sequence ID" value="NZ_JAVDWR010000002.1"/>
</dbReference>
<feature type="chain" id="PRO_5045252807" evidence="8">
    <location>
        <begin position="25"/>
        <end position="1151"/>
    </location>
</feature>
<comment type="similarity">
    <text evidence="2">Belongs to the PilY1 family.</text>
</comment>
<dbReference type="InterPro" id="IPR008707">
    <property type="entry name" value="B-propeller_PilY1"/>
</dbReference>
<dbReference type="SUPFAM" id="SSF50998">
    <property type="entry name" value="Quinoprotein alcohol dehydrogenase-like"/>
    <property type="match status" value="1"/>
</dbReference>
<gene>
    <name evidence="10" type="ORF">J2W69_001290</name>
</gene>
<keyword evidence="5" id="KW-0106">Calcium</keyword>
<evidence type="ECO:0000256" key="3">
    <source>
        <dbReference type="ARBA" id="ARBA00022558"/>
    </source>
</evidence>
<feature type="compositionally biased region" description="Polar residues" evidence="7">
    <location>
        <begin position="384"/>
        <end position="407"/>
    </location>
</feature>
<name>A0ABU1VXC6_9GAMM</name>
<evidence type="ECO:0000256" key="7">
    <source>
        <dbReference type="SAM" id="MobiDB-lite"/>
    </source>
</evidence>
<evidence type="ECO:0000259" key="9">
    <source>
        <dbReference type="Pfam" id="PF05567"/>
    </source>
</evidence>
<reference evidence="10 11" key="1">
    <citation type="submission" date="2023-07" db="EMBL/GenBank/DDBJ databases">
        <title>Sorghum-associated microbial communities from plants grown in Nebraska, USA.</title>
        <authorList>
            <person name="Schachtman D."/>
        </authorList>
    </citation>
    <scope>NUCLEOTIDE SEQUENCE [LARGE SCALE GENOMIC DNA]</scope>
    <source>
        <strain evidence="10 11">4138</strain>
    </source>
</reference>
<evidence type="ECO:0000256" key="6">
    <source>
        <dbReference type="ARBA" id="ARBA00023263"/>
    </source>
</evidence>
<evidence type="ECO:0000256" key="4">
    <source>
        <dbReference type="ARBA" id="ARBA00022723"/>
    </source>
</evidence>
<evidence type="ECO:0000256" key="1">
    <source>
        <dbReference type="ARBA" id="ARBA00004561"/>
    </source>
</evidence>
<evidence type="ECO:0000313" key="11">
    <source>
        <dbReference type="Proteomes" id="UP001257909"/>
    </source>
</evidence>
<comment type="caution">
    <text evidence="10">The sequence shown here is derived from an EMBL/GenBank/DDBJ whole genome shotgun (WGS) entry which is preliminary data.</text>
</comment>
<accession>A0ABU1VXC6</accession>